<organism evidence="2 3">
    <name type="scientific">Dielma fastidiosa</name>
    <dbReference type="NCBI Taxonomy" id="1034346"/>
    <lineage>
        <taxon>Bacteria</taxon>
        <taxon>Bacillati</taxon>
        <taxon>Bacillota</taxon>
        <taxon>Erysipelotrichia</taxon>
        <taxon>Erysipelotrichales</taxon>
        <taxon>Erysipelotrichaceae</taxon>
        <taxon>Dielma</taxon>
    </lineage>
</organism>
<dbReference type="STRING" id="1034346.GCA_000313565_02974"/>
<dbReference type="InterPro" id="IPR000182">
    <property type="entry name" value="GNAT_dom"/>
</dbReference>
<comment type="caution">
    <text evidence="2">The sequence shown here is derived from an EMBL/GenBank/DDBJ whole genome shotgun (WGS) entry which is preliminary data.</text>
</comment>
<dbReference type="PANTHER" id="PTHR43792:SF1">
    <property type="entry name" value="N-ACETYLTRANSFERASE DOMAIN-CONTAINING PROTEIN"/>
    <property type="match status" value="1"/>
</dbReference>
<sequence>MFWCSHNDLEKTKKWIPFEINQLPSNYWYRWAVILAESCELIGTGLIYYEEEYNLFEVSYNFNRQYWGYGYATETMKAILDFAKNTLELKVIVARYGKANKASEKVLTKLGFSFVKEIVFEANEGRVSYEGVECQLKFE</sequence>
<dbReference type="AlphaFoldDB" id="A0A318KP50"/>
<evidence type="ECO:0000313" key="2">
    <source>
        <dbReference type="EMBL" id="PXX78538.1"/>
    </source>
</evidence>
<dbReference type="Proteomes" id="UP000247612">
    <property type="component" value="Unassembled WGS sequence"/>
</dbReference>
<dbReference type="Pfam" id="PF13302">
    <property type="entry name" value="Acetyltransf_3"/>
    <property type="match status" value="1"/>
</dbReference>
<proteinExistence type="predicted"/>
<dbReference type="PROSITE" id="PS51186">
    <property type="entry name" value="GNAT"/>
    <property type="match status" value="1"/>
</dbReference>
<dbReference type="InterPro" id="IPR051531">
    <property type="entry name" value="N-acetyltransferase"/>
</dbReference>
<evidence type="ECO:0000259" key="1">
    <source>
        <dbReference type="PROSITE" id="PS51186"/>
    </source>
</evidence>
<gene>
    <name evidence="2" type="ORF">DES51_10779</name>
</gene>
<accession>A0A318KP50</accession>
<dbReference type="InterPro" id="IPR016181">
    <property type="entry name" value="Acyl_CoA_acyltransferase"/>
</dbReference>
<evidence type="ECO:0000313" key="3">
    <source>
        <dbReference type="Proteomes" id="UP000247612"/>
    </source>
</evidence>
<feature type="domain" description="N-acetyltransferase" evidence="1">
    <location>
        <begin position="1"/>
        <end position="139"/>
    </location>
</feature>
<protein>
    <submittedName>
        <fullName evidence="2">Acetyltransferase (GNAT) family protein</fullName>
    </submittedName>
</protein>
<reference evidence="2 3" key="1">
    <citation type="submission" date="2018-05" db="EMBL/GenBank/DDBJ databases">
        <title>Genomic Encyclopedia of Type Strains, Phase IV (KMG-IV): sequencing the most valuable type-strain genomes for metagenomic binning, comparative biology and taxonomic classification.</title>
        <authorList>
            <person name="Goeker M."/>
        </authorList>
    </citation>
    <scope>NUCLEOTIDE SEQUENCE [LARGE SCALE GENOMIC DNA]</scope>
    <source>
        <strain evidence="2 3">JC118</strain>
    </source>
</reference>
<dbReference type="EMBL" id="QJKH01000007">
    <property type="protein sequence ID" value="PXX78538.1"/>
    <property type="molecule type" value="Genomic_DNA"/>
</dbReference>
<dbReference type="OrthoDB" id="9785602at2"/>
<dbReference type="GO" id="GO:0016747">
    <property type="term" value="F:acyltransferase activity, transferring groups other than amino-acyl groups"/>
    <property type="evidence" value="ECO:0007669"/>
    <property type="project" value="InterPro"/>
</dbReference>
<dbReference type="PANTHER" id="PTHR43792">
    <property type="entry name" value="GNAT FAMILY, PUTATIVE (AFU_ORTHOLOGUE AFUA_3G00765)-RELATED-RELATED"/>
    <property type="match status" value="1"/>
</dbReference>
<keyword evidence="3" id="KW-1185">Reference proteome</keyword>
<dbReference type="SUPFAM" id="SSF55729">
    <property type="entry name" value="Acyl-CoA N-acyltransferases (Nat)"/>
    <property type="match status" value="1"/>
</dbReference>
<dbReference type="Gene3D" id="3.40.630.30">
    <property type="match status" value="1"/>
</dbReference>
<keyword evidence="2" id="KW-0808">Transferase</keyword>
<name>A0A318KP50_9FIRM</name>